<gene>
    <name evidence="1" type="ORF">GCL60_10400</name>
</gene>
<dbReference type="Gene3D" id="3.30.70.1240">
    <property type="entry name" value="DOPA-like domains"/>
    <property type="match status" value="1"/>
</dbReference>
<reference evidence="1 2" key="1">
    <citation type="submission" date="2019-10" db="EMBL/GenBank/DDBJ databases">
        <title>New species of Slilvanegrellaceae.</title>
        <authorList>
            <person name="Pitt A."/>
            <person name="Hahn M.W."/>
        </authorList>
    </citation>
    <scope>NUCLEOTIDE SEQUENCE [LARGE SCALE GENOMIC DNA]</scope>
    <source>
        <strain evidence="1 2">SP-Ram-0.45-NSY-1</strain>
    </source>
</reference>
<name>A0A6N6VRD3_9BACT</name>
<sequence>MTIIKEVSIEEIDSYHAHVYYEMHNGFEAAKALAQLISNRFQNIIVSNLFDKPVGPHPVPMFEADFSIETFHTFVPWLMLNRQNLNILIHPNTKDMYADHLIFPIWLGNKLELNEEFLRISSNVLKNTTPKERLELM</sequence>
<comment type="caution">
    <text evidence="1">The sequence shown here is derived from an EMBL/GenBank/DDBJ whole genome shotgun (WGS) entry which is preliminary data.</text>
</comment>
<protein>
    <submittedName>
        <fullName evidence="1">4,5-dioxygenase</fullName>
    </submittedName>
</protein>
<dbReference type="PANTHER" id="PTHR36423">
    <property type="entry name" value="AFR070WP"/>
    <property type="match status" value="1"/>
</dbReference>
<evidence type="ECO:0000313" key="2">
    <source>
        <dbReference type="Proteomes" id="UP000437748"/>
    </source>
</evidence>
<proteinExistence type="predicted"/>
<dbReference type="PIRSF" id="PIRSF028139">
    <property type="entry name" value="DOPA-diox_rel_Mll2280"/>
    <property type="match status" value="1"/>
</dbReference>
<evidence type="ECO:0000313" key="1">
    <source>
        <dbReference type="EMBL" id="KAB8037578.1"/>
    </source>
</evidence>
<dbReference type="PANTHER" id="PTHR36423:SF2">
    <property type="entry name" value="AFR070WP"/>
    <property type="match status" value="1"/>
</dbReference>
<organism evidence="1 2">
    <name type="scientific">Silvanigrella paludirubra</name>
    <dbReference type="NCBI Taxonomy" id="2499159"/>
    <lineage>
        <taxon>Bacteria</taxon>
        <taxon>Pseudomonadati</taxon>
        <taxon>Bdellovibrionota</taxon>
        <taxon>Oligoflexia</taxon>
        <taxon>Silvanigrellales</taxon>
        <taxon>Silvanigrellaceae</taxon>
        <taxon>Silvanigrella</taxon>
    </lineage>
</organism>
<keyword evidence="2" id="KW-1185">Reference proteome</keyword>
<dbReference type="Pfam" id="PF08883">
    <property type="entry name" value="DOPA_dioxygen"/>
    <property type="match status" value="1"/>
</dbReference>
<dbReference type="InterPro" id="IPR023389">
    <property type="entry name" value="DOPA-like_sf"/>
</dbReference>
<dbReference type="RefSeq" id="WP_153420659.1">
    <property type="nucleotide sequence ID" value="NZ_WFLM01000004.1"/>
</dbReference>
<accession>A0A6N6VRD3</accession>
<dbReference type="InterPro" id="IPR014980">
    <property type="entry name" value="DOPA_dioxygen"/>
</dbReference>
<dbReference type="SUPFAM" id="SSF143410">
    <property type="entry name" value="DOPA-like"/>
    <property type="match status" value="1"/>
</dbReference>
<dbReference type="Proteomes" id="UP000437748">
    <property type="component" value="Unassembled WGS sequence"/>
</dbReference>
<dbReference type="OrthoDB" id="572228at2"/>
<keyword evidence="1" id="KW-0223">Dioxygenase</keyword>
<dbReference type="EMBL" id="WFLM01000004">
    <property type="protein sequence ID" value="KAB8037578.1"/>
    <property type="molecule type" value="Genomic_DNA"/>
</dbReference>
<dbReference type="GO" id="GO:0051213">
    <property type="term" value="F:dioxygenase activity"/>
    <property type="evidence" value="ECO:0007669"/>
    <property type="project" value="UniProtKB-KW"/>
</dbReference>
<dbReference type="AlphaFoldDB" id="A0A6N6VRD3"/>
<keyword evidence="1" id="KW-0560">Oxidoreductase</keyword>